<evidence type="ECO:0000313" key="2">
    <source>
        <dbReference type="Proteomes" id="UP001152795"/>
    </source>
</evidence>
<organism evidence="1 2">
    <name type="scientific">Paramuricea clavata</name>
    <name type="common">Red gorgonian</name>
    <name type="synonym">Violescent sea-whip</name>
    <dbReference type="NCBI Taxonomy" id="317549"/>
    <lineage>
        <taxon>Eukaryota</taxon>
        <taxon>Metazoa</taxon>
        <taxon>Cnidaria</taxon>
        <taxon>Anthozoa</taxon>
        <taxon>Octocorallia</taxon>
        <taxon>Malacalcyonacea</taxon>
        <taxon>Plexauridae</taxon>
        <taxon>Paramuricea</taxon>
    </lineage>
</organism>
<dbReference type="AlphaFoldDB" id="A0A6S7JAG2"/>
<dbReference type="Gene3D" id="2.40.70.10">
    <property type="entry name" value="Acid Proteases"/>
    <property type="match status" value="1"/>
</dbReference>
<evidence type="ECO:0000313" key="1">
    <source>
        <dbReference type="EMBL" id="CAB4027151.1"/>
    </source>
</evidence>
<dbReference type="InterPro" id="IPR021109">
    <property type="entry name" value="Peptidase_aspartic_dom_sf"/>
</dbReference>
<comment type="caution">
    <text evidence="1">The sequence shown here is derived from an EMBL/GenBank/DDBJ whole genome shotgun (WGS) entry which is preliminary data.</text>
</comment>
<gene>
    <name evidence="1" type="ORF">PACLA_8A041303</name>
</gene>
<protein>
    <submittedName>
        <fullName evidence="1">Uncharacterized protein</fullName>
    </submittedName>
</protein>
<sequence>EVNNGTYVCHLSPKEGATVARLVGKKCSVKCFLNGVESTALCDTGAQVSIVPRDWVLKNLPKAQLRIVESLLRASELDLKTANGTALPYDGWIEIDFKLMGANHD</sequence>
<dbReference type="Proteomes" id="UP001152795">
    <property type="component" value="Unassembled WGS sequence"/>
</dbReference>
<feature type="non-terminal residue" evidence="1">
    <location>
        <position position="1"/>
    </location>
</feature>
<proteinExistence type="predicted"/>
<dbReference type="SUPFAM" id="SSF50630">
    <property type="entry name" value="Acid proteases"/>
    <property type="match status" value="1"/>
</dbReference>
<accession>A0A6S7JAG2</accession>
<name>A0A6S7JAG2_PARCT</name>
<dbReference type="EMBL" id="CACRXK020014629">
    <property type="protein sequence ID" value="CAB4027151.1"/>
    <property type="molecule type" value="Genomic_DNA"/>
</dbReference>
<reference evidence="1" key="1">
    <citation type="submission" date="2020-04" db="EMBL/GenBank/DDBJ databases">
        <authorList>
            <person name="Alioto T."/>
            <person name="Alioto T."/>
            <person name="Gomez Garrido J."/>
        </authorList>
    </citation>
    <scope>NUCLEOTIDE SEQUENCE</scope>
    <source>
        <strain evidence="1">A484AB</strain>
    </source>
</reference>
<dbReference type="CDD" id="cd00303">
    <property type="entry name" value="retropepsin_like"/>
    <property type="match status" value="1"/>
</dbReference>
<dbReference type="OrthoDB" id="5990438at2759"/>
<keyword evidence="2" id="KW-1185">Reference proteome</keyword>